<evidence type="ECO:0000313" key="3">
    <source>
        <dbReference type="EMBL" id="MBX7499915.1"/>
    </source>
</evidence>
<organism evidence="3 4">
    <name type="scientific">Qipengyuania mesophila</name>
    <dbReference type="NCBI Taxonomy" id="2867246"/>
    <lineage>
        <taxon>Bacteria</taxon>
        <taxon>Pseudomonadati</taxon>
        <taxon>Pseudomonadota</taxon>
        <taxon>Alphaproteobacteria</taxon>
        <taxon>Sphingomonadales</taxon>
        <taxon>Erythrobacteraceae</taxon>
        <taxon>Qipengyuania</taxon>
    </lineage>
</organism>
<feature type="domain" description="TadE-like" evidence="2">
    <location>
        <begin position="24"/>
        <end position="61"/>
    </location>
</feature>
<accession>A0ABS7JQJ5</accession>
<keyword evidence="1" id="KW-0472">Membrane</keyword>
<dbReference type="InterPro" id="IPR012495">
    <property type="entry name" value="TadE-like_dom"/>
</dbReference>
<sequence>MRMIPSPATDVRGLLSRLRRSQRGIALTEFAFALPIFVTLLFGGLEVINLVMAHMRVSQIAISVADNAGRVRQSIDESDIYEIFAGADLVAGSTDFAQNGKIVLSSLQPNTMPPQSGKSGQMIGWQRCHGSLAVEPAYGKETKGNSDYSLIDGMGPTGNKIRAADGTAVMFVEVSYRYTPQILPSIVTGGLDLRYESAFNVRERSNQSISNAQNLTVNSC</sequence>
<dbReference type="Proteomes" id="UP000782554">
    <property type="component" value="Unassembled WGS sequence"/>
</dbReference>
<keyword evidence="1" id="KW-0812">Transmembrane</keyword>
<gene>
    <name evidence="3" type="ORF">K3181_00485</name>
</gene>
<protein>
    <submittedName>
        <fullName evidence="3">Pilus assembly protein</fullName>
    </submittedName>
</protein>
<comment type="caution">
    <text evidence="3">The sequence shown here is derived from an EMBL/GenBank/DDBJ whole genome shotgun (WGS) entry which is preliminary data.</text>
</comment>
<dbReference type="EMBL" id="JAIGNU010000001">
    <property type="protein sequence ID" value="MBX7499915.1"/>
    <property type="molecule type" value="Genomic_DNA"/>
</dbReference>
<feature type="transmembrane region" description="Helical" evidence="1">
    <location>
        <begin position="24"/>
        <end position="45"/>
    </location>
</feature>
<keyword evidence="4" id="KW-1185">Reference proteome</keyword>
<dbReference type="Pfam" id="PF07811">
    <property type="entry name" value="TadE"/>
    <property type="match status" value="1"/>
</dbReference>
<evidence type="ECO:0000313" key="4">
    <source>
        <dbReference type="Proteomes" id="UP000782554"/>
    </source>
</evidence>
<name>A0ABS7JQJ5_9SPHN</name>
<reference evidence="3 4" key="1">
    <citation type="submission" date="2021-08" db="EMBL/GenBank/DDBJ databases">
        <title>Comparative Genomics Analysis of the Genus Qipengyuania Reveals Extensive Genetic Diversity and Metabolic Versatility, Including the Description of Fifteen Novel Species.</title>
        <authorList>
            <person name="Liu Y."/>
        </authorList>
    </citation>
    <scope>NUCLEOTIDE SEQUENCE [LARGE SCALE GENOMIC DNA]</scope>
    <source>
        <strain evidence="3 4">YG27</strain>
    </source>
</reference>
<evidence type="ECO:0000256" key="1">
    <source>
        <dbReference type="SAM" id="Phobius"/>
    </source>
</evidence>
<evidence type="ECO:0000259" key="2">
    <source>
        <dbReference type="Pfam" id="PF07811"/>
    </source>
</evidence>
<keyword evidence="1" id="KW-1133">Transmembrane helix</keyword>
<proteinExistence type="predicted"/>